<keyword evidence="2" id="KW-1185">Reference proteome</keyword>
<dbReference type="InterPro" id="IPR021903">
    <property type="entry name" value="DUF3515"/>
</dbReference>
<accession>A0ABW5RI22</accession>
<dbReference type="RefSeq" id="WP_066056370.1">
    <property type="nucleotide sequence ID" value="NZ_JBHUNF010000003.1"/>
</dbReference>
<organism evidence="1 2">
    <name type="scientific">Gulosibacter bifidus</name>
    <dbReference type="NCBI Taxonomy" id="272239"/>
    <lineage>
        <taxon>Bacteria</taxon>
        <taxon>Bacillati</taxon>
        <taxon>Actinomycetota</taxon>
        <taxon>Actinomycetes</taxon>
        <taxon>Micrococcales</taxon>
        <taxon>Microbacteriaceae</taxon>
        <taxon>Gulosibacter</taxon>
    </lineage>
</organism>
<protein>
    <submittedName>
        <fullName evidence="1">DUF3515 domain-containing protein</fullName>
    </submittedName>
</protein>
<dbReference type="Proteomes" id="UP001597453">
    <property type="component" value="Unassembled WGS sequence"/>
</dbReference>
<comment type="caution">
    <text evidence="1">The sequence shown here is derived from an EMBL/GenBank/DDBJ whole genome shotgun (WGS) entry which is preliminary data.</text>
</comment>
<dbReference type="Pfam" id="PF12028">
    <property type="entry name" value="DUF3515"/>
    <property type="match status" value="1"/>
</dbReference>
<reference evidence="2" key="1">
    <citation type="journal article" date="2019" name="Int. J. Syst. Evol. Microbiol.">
        <title>The Global Catalogue of Microorganisms (GCM) 10K type strain sequencing project: providing services to taxonomists for standard genome sequencing and annotation.</title>
        <authorList>
            <consortium name="The Broad Institute Genomics Platform"/>
            <consortium name="The Broad Institute Genome Sequencing Center for Infectious Disease"/>
            <person name="Wu L."/>
            <person name="Ma J."/>
        </authorList>
    </citation>
    <scope>NUCLEOTIDE SEQUENCE [LARGE SCALE GENOMIC DNA]</scope>
    <source>
        <strain evidence="2">TISTR 1511</strain>
    </source>
</reference>
<dbReference type="EMBL" id="JBHUNF010000003">
    <property type="protein sequence ID" value="MFD2674703.1"/>
    <property type="molecule type" value="Genomic_DNA"/>
</dbReference>
<gene>
    <name evidence="1" type="ORF">ACFSUQ_05230</name>
</gene>
<name>A0ABW5RI22_9MICO</name>
<sequence length="151" mass="15494">MQPAKDAPAPECAEVSVRLPETVAGLGTRHTNAQATGAWGNPSAVLLRCGVPSPPPTTDRCISINDVDWIEDPSEAPRYRYTTYGRTPAVEVVIDAESGVSGMTALTDLGEAVNYLPKTGACVGADDLLELEGATPAPTDSAAPTASGSAN</sequence>
<proteinExistence type="predicted"/>
<evidence type="ECO:0000313" key="2">
    <source>
        <dbReference type="Proteomes" id="UP001597453"/>
    </source>
</evidence>
<evidence type="ECO:0000313" key="1">
    <source>
        <dbReference type="EMBL" id="MFD2674703.1"/>
    </source>
</evidence>